<name>A0A7S4FXY0_9EUGL</name>
<proteinExistence type="predicted"/>
<dbReference type="EMBL" id="HBJA01085945">
    <property type="protein sequence ID" value="CAE0818778.1"/>
    <property type="molecule type" value="Transcribed_RNA"/>
</dbReference>
<dbReference type="AlphaFoldDB" id="A0A7S4FXY0"/>
<feature type="compositionally biased region" description="Basic and acidic residues" evidence="1">
    <location>
        <begin position="125"/>
        <end position="137"/>
    </location>
</feature>
<accession>A0A7S4FXY0</accession>
<evidence type="ECO:0000313" key="2">
    <source>
        <dbReference type="EMBL" id="CAE0818778.1"/>
    </source>
</evidence>
<gene>
    <name evidence="2" type="ORF">EGYM00163_LOCUS29946</name>
</gene>
<organism evidence="2">
    <name type="scientific">Eutreptiella gymnastica</name>
    <dbReference type="NCBI Taxonomy" id="73025"/>
    <lineage>
        <taxon>Eukaryota</taxon>
        <taxon>Discoba</taxon>
        <taxon>Euglenozoa</taxon>
        <taxon>Euglenida</taxon>
        <taxon>Spirocuta</taxon>
        <taxon>Euglenophyceae</taxon>
        <taxon>Eutreptiales</taxon>
        <taxon>Eutreptiaceae</taxon>
        <taxon>Eutreptiella</taxon>
    </lineage>
</organism>
<feature type="region of interest" description="Disordered" evidence="1">
    <location>
        <begin position="124"/>
        <end position="143"/>
    </location>
</feature>
<reference evidence="2" key="1">
    <citation type="submission" date="2021-01" db="EMBL/GenBank/DDBJ databases">
        <authorList>
            <person name="Corre E."/>
            <person name="Pelletier E."/>
            <person name="Niang G."/>
            <person name="Scheremetjew M."/>
            <person name="Finn R."/>
            <person name="Kale V."/>
            <person name="Holt S."/>
            <person name="Cochrane G."/>
            <person name="Meng A."/>
            <person name="Brown T."/>
            <person name="Cohen L."/>
        </authorList>
    </citation>
    <scope>NUCLEOTIDE SEQUENCE</scope>
    <source>
        <strain evidence="2">CCMP1594</strain>
    </source>
</reference>
<evidence type="ECO:0000256" key="1">
    <source>
        <dbReference type="SAM" id="MobiDB-lite"/>
    </source>
</evidence>
<protein>
    <submittedName>
        <fullName evidence="2">Uncharacterized protein</fullName>
    </submittedName>
</protein>
<sequence>MQKRETANKEILIIKQIRCGPTSHDHRSMMQMDPKLWVIVELLAHEMFCQNTRIRMNVLVSPKAKSTCLHPKLAAPSGQGGGRGAERPGTSDLIGAENYGVDICVENQLCVCQAGGSGKCFTQKSADEPPTEWHHGLDWASVQ</sequence>